<accession>A0A6L9MRH5</accession>
<keyword evidence="1" id="KW-1133">Transmembrane helix</keyword>
<comment type="caution">
    <text evidence="2">The sequence shown here is derived from an EMBL/GenBank/DDBJ whole genome shotgun (WGS) entry which is preliminary data.</text>
</comment>
<keyword evidence="3" id="KW-1185">Reference proteome</keyword>
<evidence type="ECO:0000313" key="3">
    <source>
        <dbReference type="Proteomes" id="UP000478837"/>
    </source>
</evidence>
<gene>
    <name evidence="2" type="ORF">GTW09_03135</name>
</gene>
<keyword evidence="1" id="KW-0812">Transmembrane</keyword>
<feature type="transmembrane region" description="Helical" evidence="1">
    <location>
        <begin position="76"/>
        <end position="93"/>
    </location>
</feature>
<name>A0A6L9MRH5_9ALTE</name>
<keyword evidence="2" id="KW-0012">Acyltransferase</keyword>
<evidence type="ECO:0000313" key="2">
    <source>
        <dbReference type="EMBL" id="NDW20513.1"/>
    </source>
</evidence>
<keyword evidence="2" id="KW-0808">Transferase</keyword>
<reference evidence="2 3" key="1">
    <citation type="submission" date="2020-01" db="EMBL/GenBank/DDBJ databases">
        <title>Genomes of bacteria type strains.</title>
        <authorList>
            <person name="Chen J."/>
            <person name="Zhu S."/>
            <person name="Yang J."/>
        </authorList>
    </citation>
    <scope>NUCLEOTIDE SEQUENCE [LARGE SCALE GENOMIC DNA]</scope>
    <source>
        <strain evidence="2 3">LMG 22958</strain>
    </source>
</reference>
<proteinExistence type="predicted"/>
<evidence type="ECO:0000256" key="1">
    <source>
        <dbReference type="SAM" id="Phobius"/>
    </source>
</evidence>
<dbReference type="EMBL" id="JAAAWP010000002">
    <property type="protein sequence ID" value="NDW20513.1"/>
    <property type="molecule type" value="Genomic_DNA"/>
</dbReference>
<protein>
    <submittedName>
        <fullName evidence="2">Acyltransferase</fullName>
    </submittedName>
</protein>
<feature type="transmembrane region" description="Helical" evidence="1">
    <location>
        <begin position="99"/>
        <end position="119"/>
    </location>
</feature>
<feature type="transmembrane region" description="Helical" evidence="1">
    <location>
        <begin position="131"/>
        <end position="152"/>
    </location>
</feature>
<keyword evidence="1" id="KW-0472">Membrane</keyword>
<organism evidence="2 3">
    <name type="scientific">Alteromonas hispanica</name>
    <dbReference type="NCBI Taxonomy" id="315421"/>
    <lineage>
        <taxon>Bacteria</taxon>
        <taxon>Pseudomonadati</taxon>
        <taxon>Pseudomonadota</taxon>
        <taxon>Gammaproteobacteria</taxon>
        <taxon>Alteromonadales</taxon>
        <taxon>Alteromonadaceae</taxon>
        <taxon>Alteromonas/Salinimonas group</taxon>
        <taxon>Alteromonas</taxon>
    </lineage>
</organism>
<dbReference type="GO" id="GO:0016746">
    <property type="term" value="F:acyltransferase activity"/>
    <property type="evidence" value="ECO:0007669"/>
    <property type="project" value="UniProtKB-KW"/>
</dbReference>
<sequence length="161" mass="18653">MFAISTKRRILTIRLNQYVKKRTGVGLGDSDSLQNMLSRSLGASTFGNFWRYWNPIWSYYLSLYVMRPLSKWLPQWLAILMTFAVSGALHDLAVTLIKWHLVFFFTPWFSVMGVAVLVTSKLRFNYAGFSWAIRATFNLAIIVACYLLTTLIDEVFVQAYR</sequence>
<dbReference type="Proteomes" id="UP000478837">
    <property type="component" value="Unassembled WGS sequence"/>
</dbReference>
<dbReference type="AlphaFoldDB" id="A0A6L9MRH5"/>